<sequence length="627" mass="69788">MKIRSNDGLKEDECEELDVSQLTFLDDLLTFAEIEEYDNASIILEVLQGEIKAGGMRANTRKTEMLPTPTGVGSKKRLKDIRAQSTGIVTWEGEDYFPLHPQQTVKHLGAQLAATGAHHVEVTNRIRAANSTHARLLRRAFKSGFSPKLKIRLWKALVRSACLYCLEIANLTKRELNRLESWQVRKLRGLLNSPAHLYKKTNREIRKQARTATVASTLLPRRLRWWRKVLWPAFREPCDDLYDPTLAVRAVVFGRFSFEQVGQGEQSGLPTLLLEDARQMWQTVDAQEKLAARRLFLLHGDSPGLAEPWLRGLAFLEPRSFCRVLTHGGEMDTVTDTAAIVWLECDLLKLDIQNHQSPLPSLQYQYLLRRAMFQPIGEAQVTAGSNESKRTAAEAGVAGEGKGDQPDVVGPLAKALARLVLQHEDMARSARRGDNFVIPLRPTQKMATALDQALAHYEEEGTKAKEKAKEKQEEFMGNPLGKRPDALARAVLFRMSEAVEDKKDAALAAVEQGIEPQAAKAALDELLKVGKMVQDPQLKFAAARCIKVKSKNDEEGLEAGECKWIFAVNHYPGLKESLNLLRRNGALAAVGAGLQYDIATRSKAAKEVESLALKGGKGTQTSRSKKL</sequence>
<organism evidence="2 3">
    <name type="scientific">Prorocentrum cordatum</name>
    <dbReference type="NCBI Taxonomy" id="2364126"/>
    <lineage>
        <taxon>Eukaryota</taxon>
        <taxon>Sar</taxon>
        <taxon>Alveolata</taxon>
        <taxon>Dinophyceae</taxon>
        <taxon>Prorocentrales</taxon>
        <taxon>Prorocentraceae</taxon>
        <taxon>Prorocentrum</taxon>
    </lineage>
</organism>
<evidence type="ECO:0000313" key="2">
    <source>
        <dbReference type="EMBL" id="CAK0912160.1"/>
    </source>
</evidence>
<proteinExistence type="predicted"/>
<name>A0ABN9YGZ5_9DINO</name>
<evidence type="ECO:0000313" key="3">
    <source>
        <dbReference type="Proteomes" id="UP001189429"/>
    </source>
</evidence>
<evidence type="ECO:0000256" key="1">
    <source>
        <dbReference type="SAM" id="MobiDB-lite"/>
    </source>
</evidence>
<protein>
    <recommendedName>
        <fullName evidence="4">Reverse transcriptase domain-containing protein</fullName>
    </recommendedName>
</protein>
<accession>A0ABN9YGZ5</accession>
<keyword evidence="3" id="KW-1185">Reference proteome</keyword>
<feature type="region of interest" description="Disordered" evidence="1">
    <location>
        <begin position="381"/>
        <end position="406"/>
    </location>
</feature>
<evidence type="ECO:0008006" key="4">
    <source>
        <dbReference type="Google" id="ProtNLM"/>
    </source>
</evidence>
<comment type="caution">
    <text evidence="2">The sequence shown here is derived from an EMBL/GenBank/DDBJ whole genome shotgun (WGS) entry which is preliminary data.</text>
</comment>
<dbReference type="EMBL" id="CAUYUJ010022707">
    <property type="protein sequence ID" value="CAK0912160.1"/>
    <property type="molecule type" value="Genomic_DNA"/>
</dbReference>
<gene>
    <name evidence="2" type="ORF">PCOR1329_LOCUS85776</name>
</gene>
<feature type="non-terminal residue" evidence="2">
    <location>
        <position position="627"/>
    </location>
</feature>
<dbReference type="Proteomes" id="UP001189429">
    <property type="component" value="Unassembled WGS sequence"/>
</dbReference>
<reference evidence="2" key="1">
    <citation type="submission" date="2023-10" db="EMBL/GenBank/DDBJ databases">
        <authorList>
            <person name="Chen Y."/>
            <person name="Shah S."/>
            <person name="Dougan E. K."/>
            <person name="Thang M."/>
            <person name="Chan C."/>
        </authorList>
    </citation>
    <scope>NUCLEOTIDE SEQUENCE [LARGE SCALE GENOMIC DNA]</scope>
</reference>